<keyword evidence="9" id="KW-0030">Aminoacyl-tRNA synthetase</keyword>
<dbReference type="InterPro" id="IPR018163">
    <property type="entry name" value="Thr/Ala-tRNA-synth_IIc_edit"/>
</dbReference>
<evidence type="ECO:0000256" key="5">
    <source>
        <dbReference type="ARBA" id="ARBA00022598"/>
    </source>
</evidence>
<dbReference type="HAMAP" id="MF_00184">
    <property type="entry name" value="Thr_tRNA_synth"/>
    <property type="match status" value="1"/>
</dbReference>
<reference evidence="16 17" key="1">
    <citation type="journal article" date="2023" name="IMA Fungus">
        <title>Comparative genomic study of the Penicillium genus elucidates a diverse pangenome and 15 lateral gene transfer events.</title>
        <authorList>
            <person name="Petersen C."/>
            <person name="Sorensen T."/>
            <person name="Nielsen M.R."/>
            <person name="Sondergaard T.E."/>
            <person name="Sorensen J.L."/>
            <person name="Fitzpatrick D.A."/>
            <person name="Frisvad J.C."/>
            <person name="Nielsen K.L."/>
        </authorList>
    </citation>
    <scope>NUCLEOTIDE SEQUENCE [LARGE SCALE GENOMIC DNA]</scope>
    <source>
        <strain evidence="16 17">IBT 35679</strain>
    </source>
</reference>
<feature type="region of interest" description="Disordered" evidence="13">
    <location>
        <begin position="1"/>
        <end position="27"/>
    </location>
</feature>
<dbReference type="GO" id="GO:0005524">
    <property type="term" value="F:ATP binding"/>
    <property type="evidence" value="ECO:0007669"/>
    <property type="project" value="UniProtKB-KW"/>
</dbReference>
<feature type="region of interest" description="Disordered" evidence="13">
    <location>
        <begin position="46"/>
        <end position="87"/>
    </location>
</feature>
<keyword evidence="17" id="KW-1185">Reference proteome</keyword>
<dbReference type="GO" id="GO:0004829">
    <property type="term" value="F:threonine-tRNA ligase activity"/>
    <property type="evidence" value="ECO:0007669"/>
    <property type="project" value="UniProtKB-EC"/>
</dbReference>
<feature type="domain" description="Aminoacyl-transfer RNA synthetases class-II family profile" evidence="14">
    <location>
        <begin position="390"/>
        <end position="682"/>
    </location>
</feature>
<protein>
    <recommendedName>
        <fullName evidence="12">Probable threonine--tRNA ligase, cytoplasmic</fullName>
        <ecNumber evidence="3">6.1.1.3</ecNumber>
    </recommendedName>
    <alternativeName>
        <fullName evidence="10">Threonyl-tRNA synthetase</fullName>
    </alternativeName>
</protein>
<evidence type="ECO:0000256" key="3">
    <source>
        <dbReference type="ARBA" id="ARBA00013163"/>
    </source>
</evidence>
<evidence type="ECO:0000256" key="11">
    <source>
        <dbReference type="ARBA" id="ARBA00049515"/>
    </source>
</evidence>
<dbReference type="PROSITE" id="PS50862">
    <property type="entry name" value="AA_TRNA_LIGASE_II"/>
    <property type="match status" value="1"/>
</dbReference>
<keyword evidence="8" id="KW-0648">Protein biosynthesis</keyword>
<name>A0AAD6CQ72_9EURO</name>
<dbReference type="FunFam" id="3.40.50.800:FF:000003">
    <property type="entry name" value="Threonine--tRNA ligase 2, cytoplasmic"/>
    <property type="match status" value="1"/>
</dbReference>
<evidence type="ECO:0000256" key="13">
    <source>
        <dbReference type="SAM" id="MobiDB-lite"/>
    </source>
</evidence>
<comment type="subcellular location">
    <subcellularLocation>
        <location evidence="1">Cytoplasm</location>
    </subcellularLocation>
</comment>
<dbReference type="InterPro" id="IPR047246">
    <property type="entry name" value="ThrRS_anticodon"/>
</dbReference>
<feature type="domain" description="TGS" evidence="15">
    <location>
        <begin position="109"/>
        <end position="185"/>
    </location>
</feature>
<dbReference type="InterPro" id="IPR004095">
    <property type="entry name" value="TGS"/>
</dbReference>
<dbReference type="SUPFAM" id="SSF52954">
    <property type="entry name" value="Class II aaRS ABD-related"/>
    <property type="match status" value="1"/>
</dbReference>
<dbReference type="GO" id="GO:0005739">
    <property type="term" value="C:mitochondrion"/>
    <property type="evidence" value="ECO:0007669"/>
    <property type="project" value="TreeGrafter"/>
</dbReference>
<dbReference type="InterPro" id="IPR036621">
    <property type="entry name" value="Anticodon-bd_dom_sf"/>
</dbReference>
<evidence type="ECO:0000256" key="7">
    <source>
        <dbReference type="ARBA" id="ARBA00022840"/>
    </source>
</evidence>
<dbReference type="InterPro" id="IPR006195">
    <property type="entry name" value="aa-tRNA-synth_II"/>
</dbReference>
<keyword evidence="5" id="KW-0436">Ligase</keyword>
<dbReference type="FunFam" id="3.30.980.10:FF:000005">
    <property type="entry name" value="Threonyl-tRNA synthetase, mitochondrial"/>
    <property type="match status" value="1"/>
</dbReference>
<dbReference type="Pfam" id="PF03129">
    <property type="entry name" value="HGTP_anticodon"/>
    <property type="match status" value="1"/>
</dbReference>
<dbReference type="Gene3D" id="3.30.980.10">
    <property type="entry name" value="Threonyl-trna Synthetase, Chain A, domain 2"/>
    <property type="match status" value="1"/>
</dbReference>
<evidence type="ECO:0000256" key="6">
    <source>
        <dbReference type="ARBA" id="ARBA00022741"/>
    </source>
</evidence>
<dbReference type="GO" id="GO:0006435">
    <property type="term" value="P:threonyl-tRNA aminoacylation"/>
    <property type="evidence" value="ECO:0007669"/>
    <property type="project" value="InterPro"/>
</dbReference>
<dbReference type="NCBIfam" id="TIGR00418">
    <property type="entry name" value="thrS"/>
    <property type="match status" value="1"/>
</dbReference>
<comment type="catalytic activity">
    <reaction evidence="11">
        <text>tRNA(Thr) + L-threonine + ATP = L-threonyl-tRNA(Thr) + AMP + diphosphate + H(+)</text>
        <dbReference type="Rhea" id="RHEA:24624"/>
        <dbReference type="Rhea" id="RHEA-COMP:9670"/>
        <dbReference type="Rhea" id="RHEA-COMP:9704"/>
        <dbReference type="ChEBI" id="CHEBI:15378"/>
        <dbReference type="ChEBI" id="CHEBI:30616"/>
        <dbReference type="ChEBI" id="CHEBI:33019"/>
        <dbReference type="ChEBI" id="CHEBI:57926"/>
        <dbReference type="ChEBI" id="CHEBI:78442"/>
        <dbReference type="ChEBI" id="CHEBI:78534"/>
        <dbReference type="ChEBI" id="CHEBI:456215"/>
        <dbReference type="EC" id="6.1.1.3"/>
    </reaction>
</comment>
<evidence type="ECO:0000313" key="16">
    <source>
        <dbReference type="EMBL" id="KAJ5532642.1"/>
    </source>
</evidence>
<evidence type="ECO:0000256" key="1">
    <source>
        <dbReference type="ARBA" id="ARBA00004496"/>
    </source>
</evidence>
<dbReference type="PANTHER" id="PTHR11451:SF46">
    <property type="entry name" value="THREONINE--TRNA LIGASE"/>
    <property type="match status" value="1"/>
</dbReference>
<evidence type="ECO:0000256" key="10">
    <source>
        <dbReference type="ARBA" id="ARBA00031900"/>
    </source>
</evidence>
<dbReference type="Pfam" id="PF00587">
    <property type="entry name" value="tRNA-synt_2b"/>
    <property type="match status" value="1"/>
</dbReference>
<dbReference type="SUPFAM" id="SSF55681">
    <property type="entry name" value="Class II aaRS and biotin synthetases"/>
    <property type="match status" value="1"/>
</dbReference>
<feature type="compositionally biased region" description="Low complexity" evidence="13">
    <location>
        <begin position="63"/>
        <end position="79"/>
    </location>
</feature>
<keyword evidence="4" id="KW-0963">Cytoplasm</keyword>
<dbReference type="SUPFAM" id="SSF81271">
    <property type="entry name" value="TGS-like"/>
    <property type="match status" value="1"/>
</dbReference>
<dbReference type="FunFam" id="3.30.930.10:FF:000019">
    <property type="entry name" value="Threonine--tRNA ligase"/>
    <property type="match status" value="1"/>
</dbReference>
<dbReference type="AlphaFoldDB" id="A0AAD6CQ72"/>
<dbReference type="CDD" id="cd00860">
    <property type="entry name" value="ThrRS_anticodon"/>
    <property type="match status" value="1"/>
</dbReference>
<evidence type="ECO:0000256" key="9">
    <source>
        <dbReference type="ARBA" id="ARBA00023146"/>
    </source>
</evidence>
<proteinExistence type="inferred from homology"/>
<dbReference type="InterPro" id="IPR012675">
    <property type="entry name" value="Beta-grasp_dom_sf"/>
</dbReference>
<dbReference type="Gene3D" id="3.10.20.30">
    <property type="match status" value="1"/>
</dbReference>
<dbReference type="EMBL" id="JAQIZZ010000007">
    <property type="protein sequence ID" value="KAJ5532642.1"/>
    <property type="molecule type" value="Genomic_DNA"/>
</dbReference>
<gene>
    <name evidence="16" type="ORF">N7494_009194</name>
</gene>
<accession>A0AAD6CQ72</accession>
<comment type="similarity">
    <text evidence="2">Belongs to the class-II aminoacyl-tRNA synthetase family.</text>
</comment>
<keyword evidence="6" id="KW-0547">Nucleotide-binding</keyword>
<dbReference type="PROSITE" id="PS51880">
    <property type="entry name" value="TGS"/>
    <property type="match status" value="1"/>
</dbReference>
<dbReference type="CDD" id="cd00771">
    <property type="entry name" value="ThrRS_core"/>
    <property type="match status" value="1"/>
</dbReference>
<keyword evidence="7" id="KW-0067">ATP-binding</keyword>
<evidence type="ECO:0000256" key="12">
    <source>
        <dbReference type="ARBA" id="ARBA00072369"/>
    </source>
</evidence>
<dbReference type="SMART" id="SM00863">
    <property type="entry name" value="tRNA_SAD"/>
    <property type="match status" value="1"/>
</dbReference>
<dbReference type="SUPFAM" id="SSF55186">
    <property type="entry name" value="ThrRS/AlaRS common domain"/>
    <property type="match status" value="1"/>
</dbReference>
<dbReference type="Pfam" id="PF02824">
    <property type="entry name" value="TGS"/>
    <property type="match status" value="1"/>
</dbReference>
<dbReference type="InterPro" id="IPR002314">
    <property type="entry name" value="aa-tRNA-synt_IIb"/>
</dbReference>
<dbReference type="InterPro" id="IPR004154">
    <property type="entry name" value="Anticodon-bd"/>
</dbReference>
<organism evidence="16 17">
    <name type="scientific">Penicillium frequentans</name>
    <dbReference type="NCBI Taxonomy" id="3151616"/>
    <lineage>
        <taxon>Eukaryota</taxon>
        <taxon>Fungi</taxon>
        <taxon>Dikarya</taxon>
        <taxon>Ascomycota</taxon>
        <taxon>Pezizomycotina</taxon>
        <taxon>Eurotiomycetes</taxon>
        <taxon>Eurotiomycetidae</taxon>
        <taxon>Eurotiales</taxon>
        <taxon>Aspergillaceae</taxon>
        <taxon>Penicillium</taxon>
    </lineage>
</organism>
<dbReference type="PRINTS" id="PR01047">
    <property type="entry name" value="TRNASYNTHTHR"/>
</dbReference>
<dbReference type="InterPro" id="IPR045864">
    <property type="entry name" value="aa-tRNA-synth_II/BPL/LPL"/>
</dbReference>
<dbReference type="InterPro" id="IPR012676">
    <property type="entry name" value="TGS-like"/>
</dbReference>
<evidence type="ECO:0000259" key="15">
    <source>
        <dbReference type="PROSITE" id="PS51880"/>
    </source>
</evidence>
<dbReference type="CDD" id="cd01667">
    <property type="entry name" value="TGS_ThrRS"/>
    <property type="match status" value="1"/>
</dbReference>
<dbReference type="EC" id="6.1.1.3" evidence="3"/>
<evidence type="ECO:0000256" key="2">
    <source>
        <dbReference type="ARBA" id="ARBA00008226"/>
    </source>
</evidence>
<evidence type="ECO:0000256" key="8">
    <source>
        <dbReference type="ARBA" id="ARBA00022917"/>
    </source>
</evidence>
<comment type="caution">
    <text evidence="16">The sequence shown here is derived from an EMBL/GenBank/DDBJ whole genome shotgun (WGS) entry which is preliminary data.</text>
</comment>
<evidence type="ECO:0000259" key="14">
    <source>
        <dbReference type="PROSITE" id="PS50862"/>
    </source>
</evidence>
<dbReference type="InterPro" id="IPR002320">
    <property type="entry name" value="Thr-tRNA-ligase_IIa"/>
</dbReference>
<dbReference type="InterPro" id="IPR012947">
    <property type="entry name" value="tRNA_SAD"/>
</dbReference>
<dbReference type="PANTHER" id="PTHR11451">
    <property type="entry name" value="THREONINE-TRNA LIGASE"/>
    <property type="match status" value="1"/>
</dbReference>
<dbReference type="InterPro" id="IPR033728">
    <property type="entry name" value="ThrRS_core"/>
</dbReference>
<dbReference type="Pfam" id="PF07973">
    <property type="entry name" value="tRNA_SAD"/>
    <property type="match status" value="1"/>
</dbReference>
<sequence length="793" mass="90629">MSRGLFLPPREPKPPRFAPVPEKPRPRKDIIALDGKFGGWTWAKKFSGGGNFMRPPQDLPVRPAAEAQGKPAAAAPPNDAKAKKAPAPDVLPEWMIERNKLFEELWQQHLEETKTRDHPEINVTLDIGDGNPSPIPAKAYETTPGSFLRDVPKDVSANIVIAKVNGELWDLNRPLEGDCSVLLVPFSNPEAREVFWHSSAHCLGEACECEYGCFLSHGPPTPQGFFYDMAIPEGRVVRESDWPALDKRTQGVFKEKQSFDRLEVSKENLRKMFSYSKYKLHYIDKLVTGEKSTVYRCGTLVDLCRGPHIQNTGKIKTFKIMQNSSAYFLGDQSNDSLQRIRGVAFPDKKLMAEHLKFLEEAEKRNHLRIGKEQELFFFDEHSPGCPFLLPAGVRIFNQIQKLLRTEYRKRGYQEVQTPNMYDVGLWKTSGHWAHYKDDMFKLDVEKREWALKPMNCPAHFLLFGHTTRSHRSLPMRIADFGVLHRNEASGALSGLTRVRKFQQDDTHIFCTQDQIMSEIEGLFDFLHSIYGLFGFTFKLKLSTRPEKYLGSLDTWDYAEDQLKKAMTKFKGNDWTIDEGDGAFYGPKIDITIADALQRSFQTATIQLDYQAPINFNLQYITNEKGEKQMTEEPKEGEEVQAKTNSNELPAGRARPVVIHRAIIGSFERFLGIIIEHFGGRWPFWLSPRQIMIVPVMPALNEYAEELQEILRGDKLNVDIDISGNTLPKKIRTAQLAMYNFIFVVGAQEKEGRTVNVRNRDDPASQKQGVMIPLDEVRTKLRALRKERRLENAL</sequence>
<dbReference type="Proteomes" id="UP001220324">
    <property type="component" value="Unassembled WGS sequence"/>
</dbReference>
<evidence type="ECO:0000256" key="4">
    <source>
        <dbReference type="ARBA" id="ARBA00022490"/>
    </source>
</evidence>
<evidence type="ECO:0000313" key="17">
    <source>
        <dbReference type="Proteomes" id="UP001220324"/>
    </source>
</evidence>
<dbReference type="Gene3D" id="3.40.50.800">
    <property type="entry name" value="Anticodon-binding domain"/>
    <property type="match status" value="1"/>
</dbReference>
<dbReference type="Gene3D" id="3.30.930.10">
    <property type="entry name" value="Bira Bifunctional Protein, Domain 2"/>
    <property type="match status" value="1"/>
</dbReference>